<keyword evidence="1" id="KW-0808">Transferase</keyword>
<dbReference type="Pfam" id="PF00132">
    <property type="entry name" value="Hexapep"/>
    <property type="match status" value="1"/>
</dbReference>
<dbReference type="PANTHER" id="PTHR23416:SF78">
    <property type="entry name" value="LIPOPOLYSACCHARIDE BIOSYNTHESIS O-ACETYL TRANSFERASE WBBJ-RELATED"/>
    <property type="match status" value="1"/>
</dbReference>
<dbReference type="AlphaFoldDB" id="A0A810LDG9"/>
<dbReference type="InterPro" id="IPR001451">
    <property type="entry name" value="Hexapep"/>
</dbReference>
<name>A0A810LDG9_9ACTN</name>
<reference evidence="1" key="1">
    <citation type="submission" date="2020-08" db="EMBL/GenBank/DDBJ databases">
        <title>Whole genome shotgun sequence of Actinocatenispora sera NBRC 101916.</title>
        <authorList>
            <person name="Komaki H."/>
            <person name="Tamura T."/>
        </authorList>
    </citation>
    <scope>NUCLEOTIDE SEQUENCE</scope>
    <source>
        <strain evidence="1">NBRC 101916</strain>
    </source>
</reference>
<evidence type="ECO:0000313" key="1">
    <source>
        <dbReference type="EMBL" id="BCJ32261.1"/>
    </source>
</evidence>
<accession>A0A810LDG9</accession>
<dbReference type="CDD" id="cd04647">
    <property type="entry name" value="LbH_MAT_like"/>
    <property type="match status" value="1"/>
</dbReference>
<proteinExistence type="predicted"/>
<keyword evidence="2" id="KW-1185">Reference proteome</keyword>
<dbReference type="SUPFAM" id="SSF51161">
    <property type="entry name" value="Trimeric LpxA-like enzymes"/>
    <property type="match status" value="1"/>
</dbReference>
<dbReference type="KEGG" id="aser:Asera_63690"/>
<organism evidence="1 2">
    <name type="scientific">Actinocatenispora sera</name>
    <dbReference type="NCBI Taxonomy" id="390989"/>
    <lineage>
        <taxon>Bacteria</taxon>
        <taxon>Bacillati</taxon>
        <taxon>Actinomycetota</taxon>
        <taxon>Actinomycetes</taxon>
        <taxon>Micromonosporales</taxon>
        <taxon>Micromonosporaceae</taxon>
        <taxon>Actinocatenispora</taxon>
    </lineage>
</organism>
<dbReference type="GO" id="GO:0016740">
    <property type="term" value="F:transferase activity"/>
    <property type="evidence" value="ECO:0007669"/>
    <property type="project" value="UniProtKB-KW"/>
</dbReference>
<dbReference type="OrthoDB" id="2643438at2"/>
<dbReference type="EMBL" id="AP023354">
    <property type="protein sequence ID" value="BCJ32261.1"/>
    <property type="molecule type" value="Genomic_DNA"/>
</dbReference>
<protein>
    <submittedName>
        <fullName evidence="1">Transferase</fullName>
    </submittedName>
</protein>
<dbReference type="PANTHER" id="PTHR23416">
    <property type="entry name" value="SIALIC ACID SYNTHASE-RELATED"/>
    <property type="match status" value="1"/>
</dbReference>
<dbReference type="Gene3D" id="2.160.10.10">
    <property type="entry name" value="Hexapeptide repeat proteins"/>
    <property type="match status" value="1"/>
</dbReference>
<dbReference type="InterPro" id="IPR051159">
    <property type="entry name" value="Hexapeptide_acetyltransf"/>
</dbReference>
<sequence>MRADTGAAPVTVNPPERYALAARAPGAVRALYAARRAWYRLRYRRLTIGAGVQIRGRIRLRRGVTVTIGDRCRINKHVRFAGTGRITVGPDTLLNDSWIGCWSTVTVGARCLLSDCQIVDNDFHHVDPARRHDPPDASTKAPISIGDNVWIGSNAMVLKGVSIAADSVVGAACVVRSDVPARCVVIGNPQQVVKRFDV</sequence>
<evidence type="ECO:0000313" key="2">
    <source>
        <dbReference type="Proteomes" id="UP000680750"/>
    </source>
</evidence>
<dbReference type="InterPro" id="IPR011004">
    <property type="entry name" value="Trimer_LpxA-like_sf"/>
</dbReference>
<dbReference type="Proteomes" id="UP000680750">
    <property type="component" value="Chromosome"/>
</dbReference>
<gene>
    <name evidence="1" type="ORF">Asera_63690</name>
</gene>
<dbReference type="RefSeq" id="WP_084131871.1">
    <property type="nucleotide sequence ID" value="NZ_AP023354.1"/>
</dbReference>